<dbReference type="EMBL" id="CP114014">
    <property type="protein sequence ID" value="XAY03970.1"/>
    <property type="molecule type" value="Genomic_DNA"/>
</dbReference>
<dbReference type="KEGG" id="parq:DSM112329_00796"/>
<sequence length="100" mass="10919">MTDRSRAVTVCLPDEVVEEIARRAATLAAASLNDKTGADPDGYLTAAAAAAYLGVSRRRIHQLTSCRVLEPDGRDGRTPLYLRASLDRYVRTGTSRERGR</sequence>
<accession>A0AAU7AQW5</accession>
<evidence type="ECO:0008006" key="2">
    <source>
        <dbReference type="Google" id="ProtNLM"/>
    </source>
</evidence>
<name>A0AAU7AQW5_9ACTN</name>
<evidence type="ECO:0000313" key="1">
    <source>
        <dbReference type="EMBL" id="XAY03970.1"/>
    </source>
</evidence>
<protein>
    <recommendedName>
        <fullName evidence="2">Helix-turn-helix domain-containing protein</fullName>
    </recommendedName>
</protein>
<reference evidence="1" key="1">
    <citation type="submission" date="2022-12" db="EMBL/GenBank/DDBJ databases">
        <title>Paraconexibacter alkalitolerans sp. nov. and Baekduia alba sp. nov., isolated from soil and emended description of the genera Paraconexibacter (Chun et al., 2020) and Baekduia (An et al., 2020).</title>
        <authorList>
            <person name="Vieira S."/>
            <person name="Huber K.J."/>
            <person name="Geppert A."/>
            <person name="Wolf J."/>
            <person name="Neumann-Schaal M."/>
            <person name="Muesken M."/>
            <person name="Overmann J."/>
        </authorList>
    </citation>
    <scope>NUCLEOTIDE SEQUENCE</scope>
    <source>
        <strain evidence="1">AEG42_29</strain>
    </source>
</reference>
<proteinExistence type="predicted"/>
<gene>
    <name evidence="1" type="ORF">DSM112329_00796</name>
</gene>
<dbReference type="RefSeq" id="WP_354700517.1">
    <property type="nucleotide sequence ID" value="NZ_CP114014.1"/>
</dbReference>
<organism evidence="1">
    <name type="scientific">Paraconexibacter sp. AEG42_29</name>
    <dbReference type="NCBI Taxonomy" id="2997339"/>
    <lineage>
        <taxon>Bacteria</taxon>
        <taxon>Bacillati</taxon>
        <taxon>Actinomycetota</taxon>
        <taxon>Thermoleophilia</taxon>
        <taxon>Solirubrobacterales</taxon>
        <taxon>Paraconexibacteraceae</taxon>
        <taxon>Paraconexibacter</taxon>
    </lineage>
</organism>
<dbReference type="AlphaFoldDB" id="A0AAU7AQW5"/>